<evidence type="ECO:0000313" key="2">
    <source>
        <dbReference type="EMBL" id="EUJ31010.1"/>
    </source>
</evidence>
<name>A0ABP3AX84_9LIST</name>
<accession>A0ABP3AX84</accession>
<dbReference type="PANTHER" id="PTHR42892:SF1">
    <property type="entry name" value="GLUCOSAMINE-6-PHOSPHATE ISOMERASE"/>
    <property type="match status" value="1"/>
</dbReference>
<keyword evidence="3" id="KW-1185">Reference proteome</keyword>
<dbReference type="EMBL" id="AODF01000020">
    <property type="protein sequence ID" value="EUJ31010.1"/>
    <property type="molecule type" value="Genomic_DNA"/>
</dbReference>
<reference evidence="2 3" key="1">
    <citation type="journal article" date="2014" name="Int. J. Syst. Evol. Microbiol.">
        <title>Listeria floridensis sp. nov., Listeria aquatica sp. nov., Listeria cornellensis sp. nov., Listeria riparia sp. nov. and Listeria grandensis sp. nov., from agricultural and natural environments.</title>
        <authorList>
            <person name="den Bakker H.C."/>
            <person name="Warchocki S."/>
            <person name="Wright E.M."/>
            <person name="Allred A.F."/>
            <person name="Ahlstrom C."/>
            <person name="Manuel C.S."/>
            <person name="Stasiewicz M.J."/>
            <person name="Burrell A."/>
            <person name="Roof S."/>
            <person name="Strawn L."/>
            <person name="Fortes E.D."/>
            <person name="Nightingale K.K."/>
            <person name="Kephart D."/>
            <person name="Wiedmann M."/>
        </authorList>
    </citation>
    <scope>NUCLEOTIDE SEQUENCE [LARGE SCALE GENOMIC DNA]</scope>
    <source>
        <strain evidence="2 3">FSL S10-1187</strain>
    </source>
</reference>
<sequence length="248" mass="27489">MKIIVERDYELMSRTVANLLLGEMFRNSRVNLAITAGSTPVKMYQYLVNAVKGRPYFENVHYYNFDEIPIKGTTGFGVTMSALNDLYFMPAEIRSENIHVLDETNYRHQDERIAADGGLDAILLGIGEDGHYCGNLPGTTKFEDGTTCVHRDAVPGMAETLAAEVGGDPDRAPEFYVTMGPKSVMQSKRIILFASGPKKAETIRKALFDPVTNDHPSSILRMHPSLTVVLDEAAAEGIKDEFHVKQSM</sequence>
<dbReference type="RefSeq" id="WP_036097552.1">
    <property type="nucleotide sequence ID" value="NZ_AODF01000020.1"/>
</dbReference>
<organism evidence="2 3">
    <name type="scientific">Listeria floridensis FSL S10-1187</name>
    <dbReference type="NCBI Taxonomy" id="1265817"/>
    <lineage>
        <taxon>Bacteria</taxon>
        <taxon>Bacillati</taxon>
        <taxon>Bacillota</taxon>
        <taxon>Bacilli</taxon>
        <taxon>Bacillales</taxon>
        <taxon>Listeriaceae</taxon>
        <taxon>Listeria</taxon>
    </lineage>
</organism>
<dbReference type="InterPro" id="IPR006148">
    <property type="entry name" value="Glc/Gal-6P_isomerase"/>
</dbReference>
<evidence type="ECO:0000313" key="3">
    <source>
        <dbReference type="Proteomes" id="UP000019249"/>
    </source>
</evidence>
<dbReference type="InterPro" id="IPR052960">
    <property type="entry name" value="GlcN6P_deaminase-like"/>
</dbReference>
<dbReference type="NCBIfam" id="NF009022">
    <property type="entry name" value="PRK12358.1"/>
    <property type="match status" value="1"/>
</dbReference>
<feature type="domain" description="Glucosamine/galactosamine-6-phosphate isomerase" evidence="1">
    <location>
        <begin position="23"/>
        <end position="221"/>
    </location>
</feature>
<proteinExistence type="predicted"/>
<protein>
    <submittedName>
        <fullName evidence="2">6-phosphogluconolactonase</fullName>
    </submittedName>
</protein>
<dbReference type="PANTHER" id="PTHR42892">
    <property type="entry name" value="GLUCOSAMINE-6-PHOSPHATE DEAMINASE-LIKE PROTEIN BT_0258-RELATED"/>
    <property type="match status" value="1"/>
</dbReference>
<dbReference type="Gene3D" id="3.40.50.1360">
    <property type="match status" value="1"/>
</dbReference>
<dbReference type="InterPro" id="IPR037171">
    <property type="entry name" value="NagB/RpiA_transferase-like"/>
</dbReference>
<dbReference type="Pfam" id="PF01182">
    <property type="entry name" value="Glucosamine_iso"/>
    <property type="match status" value="1"/>
</dbReference>
<comment type="caution">
    <text evidence="2">The sequence shown here is derived from an EMBL/GenBank/DDBJ whole genome shotgun (WGS) entry which is preliminary data.</text>
</comment>
<evidence type="ECO:0000259" key="1">
    <source>
        <dbReference type="Pfam" id="PF01182"/>
    </source>
</evidence>
<dbReference type="Proteomes" id="UP000019249">
    <property type="component" value="Unassembled WGS sequence"/>
</dbReference>
<dbReference type="SUPFAM" id="SSF100950">
    <property type="entry name" value="NagB/RpiA/CoA transferase-like"/>
    <property type="match status" value="1"/>
</dbReference>
<gene>
    <name evidence="2" type="ORF">MFLO_09962</name>
</gene>